<comment type="function">
    <text evidence="10">Nuclear chaperone required for maturation and nuclear export of pre-60S ribosome subunits.</text>
</comment>
<keyword evidence="14" id="KW-1185">Reference proteome</keyword>
<feature type="region of interest" description="Disordered" evidence="11">
    <location>
        <begin position="4115"/>
        <end position="4560"/>
    </location>
</feature>
<feature type="compositionally biased region" description="Acidic residues" evidence="11">
    <location>
        <begin position="4203"/>
        <end position="4232"/>
    </location>
</feature>
<organism evidence="13 14">
    <name type="scientific">Eremothecium sinecaudum</name>
    <dbReference type="NCBI Taxonomy" id="45286"/>
    <lineage>
        <taxon>Eukaryota</taxon>
        <taxon>Fungi</taxon>
        <taxon>Dikarya</taxon>
        <taxon>Ascomycota</taxon>
        <taxon>Saccharomycotina</taxon>
        <taxon>Saccharomycetes</taxon>
        <taxon>Saccharomycetales</taxon>
        <taxon>Saccharomycetaceae</taxon>
        <taxon>Eremothecium</taxon>
    </lineage>
</organism>
<dbReference type="InterPro" id="IPR011704">
    <property type="entry name" value="ATPase_dyneun-rel_AAA"/>
</dbReference>
<accession>A0A109UWT1</accession>
<feature type="domain" description="VWFA" evidence="12">
    <location>
        <begin position="4694"/>
        <end position="4889"/>
    </location>
</feature>
<keyword evidence="9 10" id="KW-0539">Nucleus</keyword>
<comment type="similarity">
    <text evidence="3 10">Belongs to the midasin family.</text>
</comment>
<dbReference type="PANTHER" id="PTHR48103">
    <property type="entry name" value="MIDASIN-RELATED"/>
    <property type="match status" value="1"/>
</dbReference>
<dbReference type="FunFam" id="3.40.50.300:FF:000582">
    <property type="entry name" value="Midasin"/>
    <property type="match status" value="1"/>
</dbReference>
<evidence type="ECO:0000256" key="4">
    <source>
        <dbReference type="ARBA" id="ARBA00017143"/>
    </source>
</evidence>
<dbReference type="SUPFAM" id="SSF52540">
    <property type="entry name" value="P-loop containing nucleoside triphosphate hydrolases"/>
    <property type="match status" value="6"/>
</dbReference>
<dbReference type="FunFam" id="3.40.50.300:FF:000712">
    <property type="entry name" value="Midasin"/>
    <property type="match status" value="1"/>
</dbReference>
<evidence type="ECO:0000256" key="5">
    <source>
        <dbReference type="ARBA" id="ARBA00022553"/>
    </source>
</evidence>
<dbReference type="PANTHER" id="PTHR48103:SF2">
    <property type="entry name" value="MIDASIN"/>
    <property type="match status" value="1"/>
</dbReference>
<evidence type="ECO:0000259" key="12">
    <source>
        <dbReference type="PROSITE" id="PS50234"/>
    </source>
</evidence>
<sequence>MTGFITLNFDAFQERLNTFNRIFPQKEVLQLYEFQPNLNTDENLTSMSQMALDEKNTIPFIYVYKPIFIELVSRWTSGSEFEDVSVIYALGRCISICPEVCTLLEYFLNKKCEYFNALLQTCDQKDDSKLHKLLLAYYRCLFHDRERFKNYIKPELLYSLLSGQREGRRLIIKFLAVKILAIYLELAEAAFIKLLDKHVPPSEPVLAEYEGCDHVDYRFLELNEAKRLSNFSKLPQPSITNNSLDAWNPKGEKKVKCNLYKVEISSLSQNIVSIFGVLVPRVNNHTELYTPKVVQTKKAVFTMANLALCIQLSKPVMLVGKSGSGKTFLINELAKTTCYHSSIVRIHLGEQTDAKLLLGTYTSGEKPGTFEWRSGVLTTAVKEGRWVLIEDIDKAPTEVLSVLLPLLERRELSIPSRGEIIKAANGFQLISTLTLDNINQNNGSDPHLPDLIGMSRWEHVILEEPSDEDIMFILSEKYPLLKNMISRFILTFNSVKEIYNKPQFIFLNKGVHPRVVSLRDLVKLCKRVEALLVNSGVKKGDELIESSIYDQIFAEAVDCFAGAVSEPAALQPLVAAIGESLEIPASRVRLHSTNYVPQLQEDESEIKIGRAKLTKSVISLAKKSANSTSFAITNHSLRLMEQISVAIQMVEPVLLVGETGTGKTTVVQQVAKLMNKSLTVINVSQQTESGDLLGGYKPVNCRTVASPILETFETLFAATFSMKRNERFYHMLSKCFNKGQWKHVIKLWKEAVKMANGILLKEEKSSDEEETRKKKRRLNSCEKQALLEKWAQFELNVKQFELQALSMENSFVFDFVEGSLVKAIRSGDWLLLDEVNLASADTLENITDLLAEEESRSLLLSEKGEAESIKVHPDFRIFACMNPATDVGKRDLPAGIRSRFTEIYVHPVDRDITDLLSIIDKYIGRYSVSDEWVGNDIAQLYLQSKKLADANMIVDGSNQKPHFSVRTLTRSLLYVRDIVQIYGLRRSLYEAFCMSFLTLLDAASEAILLPVIQEYTIGKLKNAKSVISQIPPSPGPEYVRFRHYWMRRGNKAIQEQPHYILTPSVEMNMLNLVRATSGRRFPILIQGPTSAGKTSMISYLADITGHKFVRINNHEHTDLQEYLGTYAVDDSGKLVFKEGILVEALRNGYWIVLDELNLAPSDVLEALNRLLDDNRELLIPETQEVIHPHPDFMLFATQNPPGIYGGRKMLSRAFRNRFLELHFDDIPQDELETIIRERCLIPPSYARKIVEVYRQLSVRRSANRLFEKKNSFATLRDLFRWAFREAVGYEQLAANGYMLLAERCRSTEEKDIVRTVIEQVMKVKLDMEAYYQQLEDKNLFEMESPIVWTKAMRKLAVLVSACLKNNEPILLVGETGCGKTTICQLLAEYYKNNLIIMNAHQNTETGDILGAQRPIRNRAQLQSDLLMVLKAVVPVKTEASDLNSLLEAYKKMDKSLVADETKDLIQKLHDNIGILFEWSDGPLTQAMKLGNFFLLDEISLADDSVLERLNSVLEPERSLLLAEKGTVDSFIRAKDGFQFFATMNPGGDYGKKELSPALRNRLTEIWVPSMDNLSDVKMIVTSKLQDTVKHFSDAIVKFSAWYGTEFGGGNLSSGVISLRDILSLVQFINSTHDKVFDPLAALLHGVSMVFIDALGTNNTAYLSENEDRLNQLKKKCVDFLSSLVSYDLKEYLSKDVAIDMKSSTLHVGMFSIERKSSINEHNVFNFNAPTTANNLMKVVRAMQVQKPILLEGPPGVGKTSLISALAAYTGNNLTRINLSEQTDLVDLFGSDAPGEKKGEFVWKDAPFLRAMQKGEWVLLDEMNLASQSVLEGLNACLDHRGEAYIPELDKSFARHSNFIVFAAQNPQYQGGGRKGLPKSFINRFSVVYVEMLTSEDLLMIARHLYSDVEPEVCASIIKIISTLEENVSRKKLWGSSGSPWEFNLRDTLRWLSLMNRSSICKDVTLFDFLDVIVTQRFRTEFDRNQARELIKDIVGECPKRDNYYQLTVEYIQMNAEVIKRNNLIHFGTKTNSAPLQCNTMVYESLLRCINHNWPAILVGPAGSGKTGIIHYIANITGTKVVEFAMNSDVDSMDILGGYEQVDLTRKITVLLGRLLDILRELIAINLTSRSTTVNTTDMQHALFFFEYIRTSSITIENFHEFLNHYQQFISYVGDLDELKEINEGIRSLTSVDNKAVVNFEWFDGLLVNAVEKGCWLILDNANLCSPSVLDRLNSLLETNGSLVINECSLADGRPRIVTPHPKFRLFLTVNPRFGELSRAMRNRGIEIYMDDICERATSFDKRVLGISDQMNTDHLEDAFPLMSLNRQSLPLPLSSFFPCTNSSLYPFTKLHDTLLMSSSSISQTVITALPILSSDMVNAWRKNVFANNDFEEREIVDSLAEFYNFLISSKIVDKMREIYMKTDDDPYISTLNTFALNQPLLTLLNVYNFANLRDLPLSRSSESINLHQLLALLYFSIQRIEYTKKRSSYGKINELSYLEQSAAMANGREIKNGPKFPVFSLLIKLQQFVQNSLSKTPLFTHPNFYAMLIKLYLIWVGIYLTSVKRNEARLRVYHELLEEWLQQAEEFIPDITPVSSIVADFGSAIDLTTGKSMHIIWDAFRKRYPSSVDQWQQLEEFEEVADNFDCVAKEQFDESYPLIKELRNVFAELYDDILFGRKQSVASIISQLKNGIIQLRTISYSFLTVRDHYFKDEFSAIIRFLLGKEVDCSFEMIDSIASNSCIATNKIVKIKSQAYPFPAVFDLLWTRENDKFISMTDNIFTASLLQKLTSKSLALRSFSCCRITQVISDAKLLANALVGSSLAILDNQLELYKSVLTNWYRKIVSIHVSMDLTHNSYHEITSIVRDHAYPEFVSIHEKFLLGSVLTLEKDLTSESLGRAWVLFGSGLIQLFVPSSPYDPAVRDHVILDHFRRYKEQTDELAKSWKVVRTVTTGEEPLLIEGMIKLQEVKDPQQPAVFRPSSSIDSLFDEWLAFMSATVDIKPVEQLLSSIQNYSDMTENHLFNFQQNTSQFLSRLSSGYKHYSDLNDIFSGYVFALKFGFDLLMLSKKSEKAIMSVNPLWAMDFTVITDPNKIEYSLDNMSTFLKQEPVNSLKVERILVHYMNLVRLHAMDEQIIQVLDRVLQSLYYRWTLRRMQDEKAAQVKNSTYRYNDDSDNVEEDFKKLFPDYEDVLSIEAVPKGCEAYDASLSELYYEVAKSYISLFDKANEPSVSTLIVEGSNVVEILSEDGNFNSYPLENNTFTSVLYTLSSEIESFNGSSAYGDLDFYHDYSILETKKATEIIEKLLNSTNNLLAQWPENSTLNDLFRICKEFLQYPINTPIANLLQKIEQIYTFASEWEKYAAKSVSLSSHVSDITSLIVSWRKLELQTWNSLFNFEAEQFERKIGQWWFHLFESIILAHLEDKGSENISKLLMTINEFFSKSTYGEFNMRLKLLHAFTKHIQVTSGDKSQLFHSLRNIITYYEQFTPIINEQLATRRKSLEKEIAEVILLASWKDVNIDALKQSSRRSHNKLYKLVRKYRELLSTDVMAMIQAGLSSAHKVFSKPNCIQGINFVQLNLDKASEVAEACSIWSSRPEILKNISLMEKNMKFYVSQITAYTFPDLLNFAQSVSAEAERLRSATPGVYAKDKKKLLAVLRNQKRKALSDTLKEFKRMGLKTSFRKDIRDLQSSITSILANSKSFSETSIDSCDAYYFRVLDIIPRMRNAASTPNEEIPEADISKGLAVSENLIFSLVQSRELIFNFAADYDNFGNSRDYLQEVATSSRIKNVSLGLHYNMITKNYKWLSSLLQFAVDALNSISRSTNLHAKVDFLQSAIEKISSFSIFASEIFLNDEFEKQMLEFRSFVDAFIKELDAQKGTPYSFVYESISCWLRAQDSLTIGKVEECQDGFIQKVDQHLRKLTTSIILSIQRLMENQEEPITEDTDRWVILVNKRITRNIKFLNSANITSEINQLKEILKNSELSDEVAHTVNAIISLSMPMINRYYNLLATTLDLVKDNYYKTSRATYIFCTLLYNLSKDGFCSPEPASEETEDNNLRDGTGLGDGEGAQSNSNDIEEDEDLLENAQKSNNDQKDDDEEDKNEDNAIDMEGEIAGELENASDDDGSDNNENEDELEEELDDLDENDSNAIDEKMWNEDAEENSKEKDSEKMPDDSAADDIQASKDDEQKKEADNKDEPKDDYASADEGQEQNQEVEEDKDAEDEEDVAEQEDEVKQDVNENLEANVPEVETMDLPDDMNLDSGEDNEVEDESEGFEDKMDVDEEEEEQPQHPNNIEEAEINLEEDAEEDAEPDEDVDMEDNAPEANENIEENDIENERDNSCQSDDELEENTNETQKEQGVEDEAMEDIEALDGVEDQTMNQEIDESAAAEQKSGAIGDGAQATAEEEQMDIGSSGMAQTHELQENTNDNIQDSSREEARESLKQLGDALKEYHRRHQEIKEASENDEVSQEDHANINPEEFEHINGATTDTDTQALDTAENNQKTSIDEDKAIEEDVQQHHENENDSPAESDALDGVQKDDSNEEPFKDDCIPDNLEDSNSMGAFIGERKPTYEDSNHLHGGDIDMEGDNVDRVIENIEKEIQEDELDADPPRSIEESRKLWKNSESSTHDLVALLSEQLRLILEPTLATKLRGDYKNGKRLNMKRIISYIASQFRKDKIWLRRTKPSKRQYQVMIAVDDSKSMSESRSVDLAFQSICLVSKALTQLESGGLSIVKFGETTREVHPFDKPFGTESGAQTFQWFNFQETKTDVKKLVAESIKIFDRARTFQNNDLWRLEIIISDGVCEDHDVIQKLVRRASENKIMLVFVIIDGINSNESILDMSQVNYVPDQFGTPQLKVVKYLDTFPFEFYVVVHDISELPEMLSIILRQYFSEMATI</sequence>
<dbReference type="SMART" id="SM00382">
    <property type="entry name" value="AAA"/>
    <property type="match status" value="6"/>
</dbReference>
<feature type="compositionally biased region" description="Acidic residues" evidence="11">
    <location>
        <begin position="4361"/>
        <end position="4376"/>
    </location>
</feature>
<dbReference type="InterPro" id="IPR025662">
    <property type="entry name" value="Sigma_54_int_dom_ATP-bd_1"/>
</dbReference>
<dbReference type="InterPro" id="IPR036465">
    <property type="entry name" value="vWFA_dom_sf"/>
</dbReference>
<dbReference type="CDD" id="cd00009">
    <property type="entry name" value="AAA"/>
    <property type="match status" value="1"/>
</dbReference>
<dbReference type="GO" id="GO:0000027">
    <property type="term" value="P:ribosomal large subunit assembly"/>
    <property type="evidence" value="ECO:0007669"/>
    <property type="project" value="InterPro"/>
</dbReference>
<dbReference type="GO" id="GO:0005654">
    <property type="term" value="C:nucleoplasm"/>
    <property type="evidence" value="ECO:0007669"/>
    <property type="project" value="UniProtKB-SubCell"/>
</dbReference>
<keyword evidence="6 10" id="KW-0547">Nucleotide-binding</keyword>
<gene>
    <name evidence="13" type="ORF">AW171_hschr2479</name>
</gene>
<keyword evidence="8 10" id="KW-0143">Chaperone</keyword>
<dbReference type="Pfam" id="PF07728">
    <property type="entry name" value="AAA_5"/>
    <property type="match status" value="8"/>
</dbReference>
<feature type="compositionally biased region" description="Acidic residues" evidence="11">
    <location>
        <begin position="4250"/>
        <end position="4287"/>
    </location>
</feature>
<evidence type="ECO:0000256" key="6">
    <source>
        <dbReference type="ARBA" id="ARBA00022741"/>
    </source>
</evidence>
<dbReference type="PROSITE" id="PS50234">
    <property type="entry name" value="VWFA"/>
    <property type="match status" value="1"/>
</dbReference>
<evidence type="ECO:0000256" key="11">
    <source>
        <dbReference type="SAM" id="MobiDB-lite"/>
    </source>
</evidence>
<feature type="compositionally biased region" description="Basic and acidic residues" evidence="11">
    <location>
        <begin position="4538"/>
        <end position="4552"/>
    </location>
</feature>
<evidence type="ECO:0000256" key="2">
    <source>
        <dbReference type="ARBA" id="ARBA00004642"/>
    </source>
</evidence>
<dbReference type="Pfam" id="PF21108">
    <property type="entry name" value="MDN1_4th"/>
    <property type="match status" value="1"/>
</dbReference>
<name>A0A109UWT1_9SACH</name>
<dbReference type="CDD" id="cd01460">
    <property type="entry name" value="vWA_midasin"/>
    <property type="match status" value="1"/>
</dbReference>
<dbReference type="STRING" id="45286.A0A109UWT1"/>
<dbReference type="InterPro" id="IPR041190">
    <property type="entry name" value="Midasin_AAA_lid_5"/>
</dbReference>
<feature type="compositionally biased region" description="Low complexity" evidence="11">
    <location>
        <begin position="4488"/>
        <end position="4500"/>
    </location>
</feature>
<dbReference type="RefSeq" id="XP_017985946.1">
    <property type="nucleotide sequence ID" value="XM_018130457.1"/>
</dbReference>
<dbReference type="Proteomes" id="UP000243052">
    <property type="component" value="Chromosome ii"/>
</dbReference>
<dbReference type="Pfam" id="PF17865">
    <property type="entry name" value="AAA_lid_5"/>
    <property type="match status" value="1"/>
</dbReference>
<dbReference type="OrthoDB" id="5186at2759"/>
<evidence type="ECO:0000256" key="10">
    <source>
        <dbReference type="PIRNR" id="PIRNR010340"/>
    </source>
</evidence>
<evidence type="ECO:0000256" key="9">
    <source>
        <dbReference type="ARBA" id="ARBA00023242"/>
    </source>
</evidence>
<dbReference type="InterPro" id="IPR003593">
    <property type="entry name" value="AAA+_ATPase"/>
</dbReference>
<feature type="compositionally biased region" description="Acidic residues" evidence="11">
    <location>
        <begin position="4296"/>
        <end position="4334"/>
    </location>
</feature>
<dbReference type="InterPro" id="IPR048617">
    <property type="entry name" value="MDN1_AAA_lid_4"/>
</dbReference>
<dbReference type="Pfam" id="PF17867">
    <property type="entry name" value="AAA_lid_7"/>
    <property type="match status" value="3"/>
</dbReference>
<feature type="compositionally biased region" description="Acidic residues" evidence="11">
    <location>
        <begin position="4115"/>
        <end position="4146"/>
    </location>
</feature>
<dbReference type="GO" id="GO:0000055">
    <property type="term" value="P:ribosomal large subunit export from nucleus"/>
    <property type="evidence" value="ECO:0007669"/>
    <property type="project" value="TreeGrafter"/>
</dbReference>
<dbReference type="GO" id="GO:0030687">
    <property type="term" value="C:preribosome, large subunit precursor"/>
    <property type="evidence" value="ECO:0007669"/>
    <property type="project" value="TreeGrafter"/>
</dbReference>
<dbReference type="FunFam" id="3.40.50.300:FF:001368">
    <property type="entry name" value="Midasin"/>
    <property type="match status" value="1"/>
</dbReference>
<evidence type="ECO:0000313" key="13">
    <source>
        <dbReference type="EMBL" id="AMD18950.1"/>
    </source>
</evidence>
<dbReference type="GO" id="GO:0005730">
    <property type="term" value="C:nucleolus"/>
    <property type="evidence" value="ECO:0007669"/>
    <property type="project" value="UniProtKB-SubCell"/>
</dbReference>
<dbReference type="FunFam" id="3.40.50.300:FF:000142">
    <property type="entry name" value="Midasin"/>
    <property type="match status" value="1"/>
</dbReference>
<dbReference type="Gene3D" id="3.40.50.300">
    <property type="entry name" value="P-loop containing nucleotide triphosphate hydrolases"/>
    <property type="match status" value="6"/>
</dbReference>
<dbReference type="GO" id="GO:0016887">
    <property type="term" value="F:ATP hydrolysis activity"/>
    <property type="evidence" value="ECO:0007669"/>
    <property type="project" value="InterPro"/>
</dbReference>
<feature type="compositionally biased region" description="Basic and acidic residues" evidence="11">
    <location>
        <begin position="4150"/>
        <end position="4173"/>
    </location>
</feature>
<reference evidence="13 14" key="1">
    <citation type="submission" date="2016-01" db="EMBL/GenBank/DDBJ databases">
        <title>Genome sequence of the yeast Holleya sinecauda.</title>
        <authorList>
            <person name="Dietrich F.S."/>
        </authorList>
    </citation>
    <scope>NUCLEOTIDE SEQUENCE [LARGE SCALE GENOMIC DNA]</scope>
    <source>
        <strain evidence="13 14">ATCC 58844</strain>
    </source>
</reference>
<dbReference type="GeneID" id="28722143"/>
<evidence type="ECO:0000256" key="3">
    <source>
        <dbReference type="ARBA" id="ARBA00007188"/>
    </source>
</evidence>
<dbReference type="EMBL" id="CP014242">
    <property type="protein sequence ID" value="AMD18950.1"/>
    <property type="molecule type" value="Genomic_DNA"/>
</dbReference>
<dbReference type="InterPro" id="IPR040848">
    <property type="entry name" value="AAA_lid_7"/>
</dbReference>
<dbReference type="PROSITE" id="PS00675">
    <property type="entry name" value="SIGMA54_INTERACT_1"/>
    <property type="match status" value="1"/>
</dbReference>
<dbReference type="SUPFAM" id="SSF53300">
    <property type="entry name" value="vWA-like"/>
    <property type="match status" value="1"/>
</dbReference>
<dbReference type="GO" id="GO:0005524">
    <property type="term" value="F:ATP binding"/>
    <property type="evidence" value="ECO:0007669"/>
    <property type="project" value="UniProtKB-KW"/>
</dbReference>
<feature type="compositionally biased region" description="Basic and acidic residues" evidence="11">
    <location>
        <begin position="4181"/>
        <end position="4202"/>
    </location>
</feature>
<protein>
    <recommendedName>
        <fullName evidence="4 10">Midasin</fullName>
    </recommendedName>
</protein>
<keyword evidence="5" id="KW-0597">Phosphoprotein</keyword>
<evidence type="ECO:0000313" key="14">
    <source>
        <dbReference type="Proteomes" id="UP000243052"/>
    </source>
</evidence>
<evidence type="ECO:0000256" key="1">
    <source>
        <dbReference type="ARBA" id="ARBA00004604"/>
    </source>
</evidence>
<evidence type="ECO:0000256" key="7">
    <source>
        <dbReference type="ARBA" id="ARBA00022840"/>
    </source>
</evidence>
<dbReference type="InterPro" id="IPR027417">
    <property type="entry name" value="P-loop_NTPase"/>
</dbReference>
<dbReference type="PIRSF" id="PIRSF010340">
    <property type="entry name" value="Midasin"/>
    <property type="match status" value="1"/>
</dbReference>
<feature type="compositionally biased region" description="Basic and acidic residues" evidence="11">
    <location>
        <begin position="4434"/>
        <end position="4443"/>
    </location>
</feature>
<comment type="subcellular location">
    <subcellularLocation>
        <location evidence="1">Nucleus</location>
        <location evidence="1">Nucleolus</location>
    </subcellularLocation>
    <subcellularLocation>
        <location evidence="2">Nucleus</location>
        <location evidence="2">Nucleoplasm</location>
    </subcellularLocation>
</comment>
<feature type="region of interest" description="Disordered" evidence="11">
    <location>
        <begin position="4044"/>
        <end position="4075"/>
    </location>
</feature>
<dbReference type="InterPro" id="IPR012099">
    <property type="entry name" value="Midasin"/>
</dbReference>
<dbReference type="InterPro" id="IPR002035">
    <property type="entry name" value="VWF_A"/>
</dbReference>
<evidence type="ECO:0000256" key="8">
    <source>
        <dbReference type="ARBA" id="ARBA00023186"/>
    </source>
</evidence>
<keyword evidence="7 10" id="KW-0067">ATP-binding</keyword>
<proteinExistence type="inferred from homology"/>